<reference evidence="2" key="1">
    <citation type="journal article" date="2022" name="bioRxiv">
        <title>Sequencing and chromosome-scale assembly of the giantPleurodeles waltlgenome.</title>
        <authorList>
            <person name="Brown T."/>
            <person name="Elewa A."/>
            <person name="Iarovenko S."/>
            <person name="Subramanian E."/>
            <person name="Araus A.J."/>
            <person name="Petzold A."/>
            <person name="Susuki M."/>
            <person name="Suzuki K.-i.T."/>
            <person name="Hayashi T."/>
            <person name="Toyoda A."/>
            <person name="Oliveira C."/>
            <person name="Osipova E."/>
            <person name="Leigh N.D."/>
            <person name="Simon A."/>
            <person name="Yun M.H."/>
        </authorList>
    </citation>
    <scope>NUCLEOTIDE SEQUENCE</scope>
    <source>
        <strain evidence="2">20211129_DDA</strain>
        <tissue evidence="2">Liver</tissue>
    </source>
</reference>
<comment type="caution">
    <text evidence="2">The sequence shown here is derived from an EMBL/GenBank/DDBJ whole genome shotgun (WGS) entry which is preliminary data.</text>
</comment>
<accession>A0AAV7PN10</accession>
<name>A0AAV7PN10_PLEWA</name>
<protein>
    <submittedName>
        <fullName evidence="2">Uncharacterized protein</fullName>
    </submittedName>
</protein>
<dbReference type="EMBL" id="JANPWB010000011">
    <property type="protein sequence ID" value="KAJ1127893.1"/>
    <property type="molecule type" value="Genomic_DNA"/>
</dbReference>
<evidence type="ECO:0000313" key="3">
    <source>
        <dbReference type="Proteomes" id="UP001066276"/>
    </source>
</evidence>
<organism evidence="2 3">
    <name type="scientific">Pleurodeles waltl</name>
    <name type="common">Iberian ribbed newt</name>
    <dbReference type="NCBI Taxonomy" id="8319"/>
    <lineage>
        <taxon>Eukaryota</taxon>
        <taxon>Metazoa</taxon>
        <taxon>Chordata</taxon>
        <taxon>Craniata</taxon>
        <taxon>Vertebrata</taxon>
        <taxon>Euteleostomi</taxon>
        <taxon>Amphibia</taxon>
        <taxon>Batrachia</taxon>
        <taxon>Caudata</taxon>
        <taxon>Salamandroidea</taxon>
        <taxon>Salamandridae</taxon>
        <taxon>Pleurodelinae</taxon>
        <taxon>Pleurodeles</taxon>
    </lineage>
</organism>
<feature type="region of interest" description="Disordered" evidence="1">
    <location>
        <begin position="13"/>
        <end position="86"/>
    </location>
</feature>
<keyword evidence="3" id="KW-1185">Reference proteome</keyword>
<gene>
    <name evidence="2" type="ORF">NDU88_006286</name>
</gene>
<dbReference type="Proteomes" id="UP001066276">
    <property type="component" value="Chromosome 7"/>
</dbReference>
<dbReference type="AlphaFoldDB" id="A0AAV7PN10"/>
<evidence type="ECO:0000256" key="1">
    <source>
        <dbReference type="SAM" id="MobiDB-lite"/>
    </source>
</evidence>
<sequence>MTQVFGAIGWSCHKDIKPAQESWPRGPEDKDEDGGSLPGACKSPGSGPLNSNQKGSLLGLVDFQARDPRGTAGWRKGATAPGEGGARGRVKALLIQPCMGVLPGPCPGCLATRWAGGQSPGQGLRPRAHWGP</sequence>
<proteinExistence type="predicted"/>
<evidence type="ECO:0000313" key="2">
    <source>
        <dbReference type="EMBL" id="KAJ1127893.1"/>
    </source>
</evidence>